<dbReference type="GO" id="GO:0003993">
    <property type="term" value="F:acid phosphatase activity"/>
    <property type="evidence" value="ECO:0007669"/>
    <property type="project" value="InterPro"/>
</dbReference>
<proteinExistence type="predicted"/>
<organism evidence="3 4">
    <name type="scientific">Hymenobacter nivis</name>
    <dbReference type="NCBI Taxonomy" id="1850093"/>
    <lineage>
        <taxon>Bacteria</taxon>
        <taxon>Pseudomonadati</taxon>
        <taxon>Bacteroidota</taxon>
        <taxon>Cytophagia</taxon>
        <taxon>Cytophagales</taxon>
        <taxon>Hymenobacteraceae</taxon>
        <taxon>Hymenobacter</taxon>
    </lineage>
</organism>
<name>A0A2Z3GFZ7_9BACT</name>
<sequence>MARDGFGRRRTTFFSWAFFMKILIPLAVGLLAALGLASCHTGPDAMPQPTPSPAPAAVRDTLAYSFAVLGCNRVDNSDLNLAANPSTANVPQLNQTYTELAALKPVPDYLFFMGDMVLGYSPDSAVIGHELRAWVRLYQAAPLSRTSIRLVAMPGNHEVMSGKNQPSFAGAELAWRNAMRPYIVGSNGPGAGGPDQLATDQSRLTYSFDYKKSHFVVLNTDPVGAEATVPLAWLQTDLAAARAKGSKHLFAFGHKPALPAPGGDGLRNGGSMWDVLEANHAEAMLAAHNHLYFRSQQPNYHPWQVIAGNGGSVLDASASPNKLFYGYTLVKVFTSGKVKAYSYGRDLPANGYLGAVTTATPTTVRDSVDLTWK</sequence>
<gene>
    <name evidence="3" type="ORF">DDQ68_06645</name>
</gene>
<dbReference type="InterPro" id="IPR039331">
    <property type="entry name" value="PAPs-like"/>
</dbReference>
<feature type="domain" description="Calcineurin-like phosphoesterase" evidence="2">
    <location>
        <begin position="95"/>
        <end position="291"/>
    </location>
</feature>
<evidence type="ECO:0000259" key="2">
    <source>
        <dbReference type="Pfam" id="PF00149"/>
    </source>
</evidence>
<keyword evidence="4" id="KW-1185">Reference proteome</keyword>
<evidence type="ECO:0000313" key="4">
    <source>
        <dbReference type="Proteomes" id="UP000245999"/>
    </source>
</evidence>
<dbReference type="SUPFAM" id="SSF56300">
    <property type="entry name" value="Metallo-dependent phosphatases"/>
    <property type="match status" value="1"/>
</dbReference>
<reference evidence="4" key="1">
    <citation type="submission" date="2018-04" db="EMBL/GenBank/DDBJ databases">
        <title>Complete genome of Antarctic heterotrophic bacterium Hymenobacter nivis.</title>
        <authorList>
            <person name="Terashima M."/>
        </authorList>
    </citation>
    <scope>NUCLEOTIDE SEQUENCE [LARGE SCALE GENOMIC DNA]</scope>
    <source>
        <strain evidence="4">NBRC 111535</strain>
    </source>
</reference>
<keyword evidence="1" id="KW-0732">Signal</keyword>
<dbReference type="KEGG" id="hnv:DDQ68_06645"/>
<protein>
    <recommendedName>
        <fullName evidence="2">Calcineurin-like phosphoesterase domain-containing protein</fullName>
    </recommendedName>
</protein>
<evidence type="ECO:0000256" key="1">
    <source>
        <dbReference type="ARBA" id="ARBA00022729"/>
    </source>
</evidence>
<dbReference type="Proteomes" id="UP000245999">
    <property type="component" value="Chromosome"/>
</dbReference>
<dbReference type="Gene3D" id="3.60.21.10">
    <property type="match status" value="1"/>
</dbReference>
<dbReference type="Pfam" id="PF00149">
    <property type="entry name" value="Metallophos"/>
    <property type="match status" value="1"/>
</dbReference>
<accession>A0A2Z3GFZ7</accession>
<dbReference type="InterPro" id="IPR004843">
    <property type="entry name" value="Calcineurin-like_PHP"/>
</dbReference>
<dbReference type="OrthoDB" id="9809781at2"/>
<dbReference type="PANTHER" id="PTHR22953:SF153">
    <property type="entry name" value="PURPLE ACID PHOSPHATASE"/>
    <property type="match status" value="1"/>
</dbReference>
<dbReference type="PANTHER" id="PTHR22953">
    <property type="entry name" value="ACID PHOSPHATASE RELATED"/>
    <property type="match status" value="1"/>
</dbReference>
<dbReference type="InterPro" id="IPR029052">
    <property type="entry name" value="Metallo-depent_PP-like"/>
</dbReference>
<dbReference type="EMBL" id="CP029145">
    <property type="protein sequence ID" value="AWM32493.1"/>
    <property type="molecule type" value="Genomic_DNA"/>
</dbReference>
<evidence type="ECO:0000313" key="3">
    <source>
        <dbReference type="EMBL" id="AWM32493.1"/>
    </source>
</evidence>
<dbReference type="AlphaFoldDB" id="A0A2Z3GFZ7"/>